<accession>A0A1D3UFW8</accession>
<sequence>MSFLKIFNNQLSKVIRWENSNPGILWYKYPHKHDEIINASKLIVAPGQGCLLVYEGQIADIIENEGIFNLETGNHPFITTLSKLRQNFESEHKLAIYFYRKAQILNQPWGTSSPIKFIDNEYKIPVELGLNGNFSYRITNPKFFFTEITGSRDELQTGEMSRIITERILQLIANVIHEKKYSYIEIDGHIDDMADEVAGKINEEYGILGLQLTDFRIEGTQFDEQTQARIARMADISADVKAAEQAGLSYVELEKLRALRDAARNEGGLAGAGLQLGVGMEIGKKINEQTDSFLSAGNTAVTEKLRKLKILLDEKIITQEDYDAKKRELLNQW</sequence>
<organism evidence="2 3">
    <name type="scientific">Tannerella forsythia</name>
    <name type="common">Bacteroides forsythus</name>
    <dbReference type="NCBI Taxonomy" id="28112"/>
    <lineage>
        <taxon>Bacteria</taxon>
        <taxon>Pseudomonadati</taxon>
        <taxon>Bacteroidota</taxon>
        <taxon>Bacteroidia</taxon>
        <taxon>Bacteroidales</taxon>
        <taxon>Tannerellaceae</taxon>
        <taxon>Tannerella</taxon>
    </lineage>
</organism>
<dbReference type="Pfam" id="PF13421">
    <property type="entry name" value="Band_7_1"/>
    <property type="match status" value="1"/>
</dbReference>
<dbReference type="EMBL" id="FMMM01000021">
    <property type="protein sequence ID" value="SCQ18938.1"/>
    <property type="molecule type" value="Genomic_DNA"/>
</dbReference>
<proteinExistence type="predicted"/>
<dbReference type="AlphaFoldDB" id="A0A1D3UFW8"/>
<dbReference type="InterPro" id="IPR036013">
    <property type="entry name" value="Band_7/SPFH_dom_sf"/>
</dbReference>
<gene>
    <name evidence="2" type="ORF">TFUB20_00528</name>
</gene>
<dbReference type="PANTHER" id="PTHR37826">
    <property type="entry name" value="FLOTILLIN BAND_7_5 DOMAIN PROTEIN"/>
    <property type="match status" value="1"/>
</dbReference>
<feature type="domain" description="SPFH" evidence="1">
    <location>
        <begin position="27"/>
        <end position="233"/>
    </location>
</feature>
<dbReference type="SUPFAM" id="SSF117892">
    <property type="entry name" value="Band 7/SPFH domain"/>
    <property type="match status" value="1"/>
</dbReference>
<dbReference type="Proteomes" id="UP000182057">
    <property type="component" value="Unassembled WGS sequence"/>
</dbReference>
<dbReference type="InterPro" id="IPR033880">
    <property type="entry name" value="SPFH_YdjI"/>
</dbReference>
<evidence type="ECO:0000313" key="2">
    <source>
        <dbReference type="EMBL" id="SCQ18938.1"/>
    </source>
</evidence>
<dbReference type="CDD" id="cd03408">
    <property type="entry name" value="SPFH_like_u1"/>
    <property type="match status" value="1"/>
</dbReference>
<dbReference type="RefSeq" id="WP_074449460.1">
    <property type="nucleotide sequence ID" value="NZ_FMMM01000021.1"/>
</dbReference>
<dbReference type="OrthoDB" id="9764015at2"/>
<dbReference type="PANTHER" id="PTHR37826:SF2">
    <property type="entry name" value="ZINC-RIBBON DOMAIN-CONTAINING PROTEIN"/>
    <property type="match status" value="1"/>
</dbReference>
<reference evidence="2 3" key="1">
    <citation type="submission" date="2016-09" db="EMBL/GenBank/DDBJ databases">
        <authorList>
            <person name="Capua I."/>
            <person name="De Benedictis P."/>
            <person name="Joannis T."/>
            <person name="Lombin L.H."/>
            <person name="Cattoli G."/>
        </authorList>
    </citation>
    <scope>NUCLEOTIDE SEQUENCE [LARGE SCALE GENOMIC DNA]</scope>
    <source>
        <strain evidence="2 3">UB20</strain>
    </source>
</reference>
<protein>
    <submittedName>
        <fullName evidence="2">SPFH domain / Band 7 family protein</fullName>
    </submittedName>
</protein>
<evidence type="ECO:0000259" key="1">
    <source>
        <dbReference type="Pfam" id="PF13421"/>
    </source>
</evidence>
<name>A0A1D3UFW8_TANFO</name>
<evidence type="ECO:0000313" key="3">
    <source>
        <dbReference type="Proteomes" id="UP000182057"/>
    </source>
</evidence>